<keyword evidence="4" id="KW-1185">Reference proteome</keyword>
<feature type="compositionally biased region" description="Basic and acidic residues" evidence="2">
    <location>
        <begin position="72"/>
        <end position="87"/>
    </location>
</feature>
<organism evidence="3 4">
    <name type="scientific">Blepharisma stoltei</name>
    <dbReference type="NCBI Taxonomy" id="1481888"/>
    <lineage>
        <taxon>Eukaryota</taxon>
        <taxon>Sar</taxon>
        <taxon>Alveolata</taxon>
        <taxon>Ciliophora</taxon>
        <taxon>Postciliodesmatophora</taxon>
        <taxon>Heterotrichea</taxon>
        <taxon>Heterotrichida</taxon>
        <taxon>Blepharismidae</taxon>
        <taxon>Blepharisma</taxon>
    </lineage>
</organism>
<evidence type="ECO:0000256" key="1">
    <source>
        <dbReference type="SAM" id="Coils"/>
    </source>
</evidence>
<gene>
    <name evidence="3" type="ORF">BSTOLATCC_MIC66164</name>
</gene>
<feature type="region of interest" description="Disordered" evidence="2">
    <location>
        <begin position="384"/>
        <end position="428"/>
    </location>
</feature>
<feature type="region of interest" description="Disordered" evidence="2">
    <location>
        <begin position="62"/>
        <end position="128"/>
    </location>
</feature>
<keyword evidence="1" id="KW-0175">Coiled coil</keyword>
<evidence type="ECO:0000256" key="2">
    <source>
        <dbReference type="SAM" id="MobiDB-lite"/>
    </source>
</evidence>
<feature type="region of interest" description="Disordered" evidence="2">
    <location>
        <begin position="1"/>
        <end position="33"/>
    </location>
</feature>
<name>A0AAU9KE07_9CILI</name>
<dbReference type="AlphaFoldDB" id="A0AAU9KE07"/>
<dbReference type="EMBL" id="CAJZBQ010000064">
    <property type="protein sequence ID" value="CAG9336284.1"/>
    <property type="molecule type" value="Genomic_DNA"/>
</dbReference>
<sequence>MERRAAQDRSKSVDKASEILSRNQEGVLKDKSNNKALFEMPSDFNIDKHLNSRLFKRFLEEESRLQKSKQKVVVEKETKQTQIKKEVQPPQPPPQLKNESPLRERKIPQFSQPSPDSPQSSQYQSMDSGEIKGYSQHIPAYIPQVDISRQNSFAHYPQFQFPSQQFMPPPASYFPSMYPQIFPQMQYSEMILRQQTEALQSQLQFLHQNDIKSKEEFEREKKELQDIISIKDNEIIKLKKALENAKYDIMDLEDQVRNGGNYNGEDFNNLQKRCAYLEEQLQKGNKNSDGYKERYEQSEMELKNANLSIEELERQLNKAREKIEELENRVNSNKNTSNAEKDLARAEDRIEMLEAELESSKKKCSQQIKQLTLENDQLKLQINQLKKAPSREDIDENPRYYEREEEERPIRAEEPRRNQNQNRESHSPLIRNMSRTNNSACVENALNWETPPRQFIKKEPKKPDVSPIPGPKNDNIDVMANMESKLNMLLVDKQRLENEYNRIANNAQNKRRKDELELEIDILNTNIGNLKNKLRSFR</sequence>
<evidence type="ECO:0000313" key="3">
    <source>
        <dbReference type="EMBL" id="CAG9336284.1"/>
    </source>
</evidence>
<accession>A0AAU9KE07</accession>
<feature type="compositionally biased region" description="Low complexity" evidence="2">
    <location>
        <begin position="108"/>
        <end position="128"/>
    </location>
</feature>
<feature type="coiled-coil region" evidence="1">
    <location>
        <begin position="479"/>
        <end position="533"/>
    </location>
</feature>
<feature type="compositionally biased region" description="Basic and acidic residues" evidence="2">
    <location>
        <begin position="389"/>
        <end position="417"/>
    </location>
</feature>
<feature type="compositionally biased region" description="Basic and acidic residues" evidence="2">
    <location>
        <begin position="1"/>
        <end position="17"/>
    </location>
</feature>
<reference evidence="3" key="1">
    <citation type="submission" date="2021-09" db="EMBL/GenBank/DDBJ databases">
        <authorList>
            <consortium name="AG Swart"/>
            <person name="Singh M."/>
            <person name="Singh A."/>
            <person name="Seah K."/>
            <person name="Emmerich C."/>
        </authorList>
    </citation>
    <scope>NUCLEOTIDE SEQUENCE</scope>
    <source>
        <strain evidence="3">ATCC30299</strain>
    </source>
</reference>
<evidence type="ECO:0000313" key="4">
    <source>
        <dbReference type="Proteomes" id="UP001162131"/>
    </source>
</evidence>
<dbReference type="Proteomes" id="UP001162131">
    <property type="component" value="Unassembled WGS sequence"/>
</dbReference>
<dbReference type="SUPFAM" id="SSF57997">
    <property type="entry name" value="Tropomyosin"/>
    <property type="match status" value="1"/>
</dbReference>
<protein>
    <submittedName>
        <fullName evidence="3">Uncharacterized protein</fullName>
    </submittedName>
</protein>
<comment type="caution">
    <text evidence="3">The sequence shown here is derived from an EMBL/GenBank/DDBJ whole genome shotgun (WGS) entry which is preliminary data.</text>
</comment>
<proteinExistence type="predicted"/>